<dbReference type="Gene3D" id="3.30.110.60">
    <property type="entry name" value="YhbY-like"/>
    <property type="match status" value="1"/>
</dbReference>
<dbReference type="AlphaFoldDB" id="A0A1T4NYQ2"/>
<dbReference type="GO" id="GO:0003723">
    <property type="term" value="F:RNA binding"/>
    <property type="evidence" value="ECO:0007669"/>
    <property type="project" value="UniProtKB-UniRule"/>
</dbReference>
<accession>A0A1T4NYQ2</accession>
<protein>
    <submittedName>
        <fullName evidence="4">RNA-binding protein</fullName>
    </submittedName>
</protein>
<name>A0A1T4NYQ2_9FUSO</name>
<organism evidence="4 5">
    <name type="scientific">Cetobacterium ceti</name>
    <dbReference type="NCBI Taxonomy" id="180163"/>
    <lineage>
        <taxon>Bacteria</taxon>
        <taxon>Fusobacteriati</taxon>
        <taxon>Fusobacteriota</taxon>
        <taxon>Fusobacteriia</taxon>
        <taxon>Fusobacteriales</taxon>
        <taxon>Fusobacteriaceae</taxon>
        <taxon>Cetobacterium</taxon>
    </lineage>
</organism>
<evidence type="ECO:0000259" key="3">
    <source>
        <dbReference type="PROSITE" id="PS51295"/>
    </source>
</evidence>
<evidence type="ECO:0000313" key="5">
    <source>
        <dbReference type="Proteomes" id="UP000191153"/>
    </source>
</evidence>
<dbReference type="SUPFAM" id="SSF75471">
    <property type="entry name" value="YhbY-like"/>
    <property type="match status" value="1"/>
</dbReference>
<dbReference type="Proteomes" id="UP000191153">
    <property type="component" value="Unassembled WGS sequence"/>
</dbReference>
<evidence type="ECO:0000256" key="2">
    <source>
        <dbReference type="PROSITE-ProRule" id="PRU00626"/>
    </source>
</evidence>
<gene>
    <name evidence="4" type="ORF">SAMN02745174_01716</name>
</gene>
<proteinExistence type="predicted"/>
<keyword evidence="1 2" id="KW-0694">RNA-binding</keyword>
<dbReference type="NCBIfam" id="TIGR00253">
    <property type="entry name" value="RNA_bind_YhbY"/>
    <property type="match status" value="1"/>
</dbReference>
<dbReference type="Pfam" id="PF01985">
    <property type="entry name" value="CRS1_YhbY"/>
    <property type="match status" value="1"/>
</dbReference>
<dbReference type="PANTHER" id="PTHR40065:SF3">
    <property type="entry name" value="RNA-BINDING PROTEIN YHBY"/>
    <property type="match status" value="1"/>
</dbReference>
<dbReference type="RefSeq" id="WP_078694186.1">
    <property type="nucleotide sequence ID" value="NZ_FUWX01000012.1"/>
</dbReference>
<reference evidence="4 5" key="1">
    <citation type="submission" date="2017-02" db="EMBL/GenBank/DDBJ databases">
        <authorList>
            <person name="Peterson S.W."/>
        </authorList>
    </citation>
    <scope>NUCLEOTIDE SEQUENCE [LARGE SCALE GENOMIC DNA]</scope>
    <source>
        <strain evidence="4 5">ATCC 700028</strain>
    </source>
</reference>
<evidence type="ECO:0000313" key="4">
    <source>
        <dbReference type="EMBL" id="SJZ84156.1"/>
    </source>
</evidence>
<dbReference type="STRING" id="180163.SAMN02745174_01716"/>
<dbReference type="EMBL" id="FUWX01000012">
    <property type="protein sequence ID" value="SJZ84156.1"/>
    <property type="molecule type" value="Genomic_DNA"/>
</dbReference>
<evidence type="ECO:0000256" key="1">
    <source>
        <dbReference type="ARBA" id="ARBA00022884"/>
    </source>
</evidence>
<dbReference type="InterPro" id="IPR035920">
    <property type="entry name" value="YhbY-like_sf"/>
</dbReference>
<feature type="domain" description="CRM" evidence="3">
    <location>
        <begin position="1"/>
        <end position="97"/>
    </location>
</feature>
<sequence>MKLTSKQREFLRKAAHKLEPIFRVGKDGFSEGLVQGINEAIGPRELIKVKILQNSEVEKREIAEEIAAGIEGEVVAIIGRTIVLFKENKDKPVISDEVKRVK</sequence>
<dbReference type="InterPro" id="IPR051925">
    <property type="entry name" value="RNA-binding_domain"/>
</dbReference>
<keyword evidence="5" id="KW-1185">Reference proteome</keyword>
<dbReference type="PROSITE" id="PS51295">
    <property type="entry name" value="CRM"/>
    <property type="match status" value="1"/>
</dbReference>
<dbReference type="OrthoDB" id="9797519at2"/>
<dbReference type="SMART" id="SM01103">
    <property type="entry name" value="CRS1_YhbY"/>
    <property type="match status" value="1"/>
</dbReference>
<dbReference type="InterPro" id="IPR001890">
    <property type="entry name" value="RNA-binding_CRM"/>
</dbReference>
<dbReference type="PANTHER" id="PTHR40065">
    <property type="entry name" value="RNA-BINDING PROTEIN YHBY"/>
    <property type="match status" value="1"/>
</dbReference>
<dbReference type="InterPro" id="IPR017924">
    <property type="entry name" value="RNA-binding_YhbY"/>
</dbReference>